<sequence>MIMSKLYSQKNKKLLEKLRSARLEAGLTQIEAGKKLKRPQSYLSKIERGERKIEAIELGEFARVYKKEVGYFIK</sequence>
<dbReference type="Pfam" id="PF01381">
    <property type="entry name" value="HTH_3"/>
    <property type="match status" value="1"/>
</dbReference>
<dbReference type="EMBL" id="LBXB01000004">
    <property type="protein sequence ID" value="KKR20342.1"/>
    <property type="molecule type" value="Genomic_DNA"/>
</dbReference>
<dbReference type="AlphaFoldDB" id="A0A837HTS1"/>
<accession>A0A837HTS1</accession>
<reference evidence="2 3" key="1">
    <citation type="journal article" date="2015" name="Nature">
        <title>rRNA introns, odd ribosomes, and small enigmatic genomes across a large radiation of phyla.</title>
        <authorList>
            <person name="Brown C.T."/>
            <person name="Hug L.A."/>
            <person name="Thomas B.C."/>
            <person name="Sharon I."/>
            <person name="Castelle C.J."/>
            <person name="Singh A."/>
            <person name="Wilkins M.J."/>
            <person name="Williams K.H."/>
            <person name="Banfield J.F."/>
        </authorList>
    </citation>
    <scope>NUCLEOTIDE SEQUENCE [LARGE SCALE GENOMIC DNA]</scope>
</reference>
<evidence type="ECO:0000313" key="3">
    <source>
        <dbReference type="Proteomes" id="UP000034656"/>
    </source>
</evidence>
<dbReference type="CDD" id="cd00093">
    <property type="entry name" value="HTH_XRE"/>
    <property type="match status" value="1"/>
</dbReference>
<evidence type="ECO:0000313" key="2">
    <source>
        <dbReference type="EMBL" id="KKR20342.1"/>
    </source>
</evidence>
<name>A0A837HTS1_9BACT</name>
<dbReference type="SMART" id="SM00530">
    <property type="entry name" value="HTH_XRE"/>
    <property type="match status" value="1"/>
</dbReference>
<dbReference type="PROSITE" id="PS50943">
    <property type="entry name" value="HTH_CROC1"/>
    <property type="match status" value="1"/>
</dbReference>
<evidence type="ECO:0000259" key="1">
    <source>
        <dbReference type="PROSITE" id="PS50943"/>
    </source>
</evidence>
<dbReference type="InterPro" id="IPR010982">
    <property type="entry name" value="Lambda_DNA-bd_dom_sf"/>
</dbReference>
<dbReference type="SUPFAM" id="SSF47413">
    <property type="entry name" value="lambda repressor-like DNA-binding domains"/>
    <property type="match status" value="1"/>
</dbReference>
<keyword evidence="2" id="KW-0238">DNA-binding</keyword>
<organism evidence="2 3">
    <name type="scientific">Candidatus Nomurabacteria bacterium GW2011_GWC2_39_41</name>
    <dbReference type="NCBI Taxonomy" id="1618754"/>
    <lineage>
        <taxon>Bacteria</taxon>
        <taxon>Candidatus Nomuraibacteriota</taxon>
    </lineage>
</organism>
<feature type="domain" description="HTH cro/C1-type" evidence="1">
    <location>
        <begin position="18"/>
        <end position="72"/>
    </location>
</feature>
<dbReference type="GO" id="GO:0003677">
    <property type="term" value="F:DNA binding"/>
    <property type="evidence" value="ECO:0007669"/>
    <property type="project" value="UniProtKB-KW"/>
</dbReference>
<gene>
    <name evidence="2" type="ORF">UT51_C0004G0001</name>
</gene>
<comment type="caution">
    <text evidence="2">The sequence shown here is derived from an EMBL/GenBank/DDBJ whole genome shotgun (WGS) entry which is preliminary data.</text>
</comment>
<protein>
    <submittedName>
        <fullName evidence="2">DNA-binding helix-turn-helix protein</fullName>
    </submittedName>
</protein>
<proteinExistence type="predicted"/>
<dbReference type="InterPro" id="IPR001387">
    <property type="entry name" value="Cro/C1-type_HTH"/>
</dbReference>
<dbReference type="Proteomes" id="UP000034656">
    <property type="component" value="Unassembled WGS sequence"/>
</dbReference>
<dbReference type="Gene3D" id="1.10.260.40">
    <property type="entry name" value="lambda repressor-like DNA-binding domains"/>
    <property type="match status" value="1"/>
</dbReference>